<reference evidence="2 3" key="1">
    <citation type="journal article" date="2018" name="Science">
        <title>The opium poppy genome and morphinan production.</title>
        <authorList>
            <person name="Guo L."/>
            <person name="Winzer T."/>
            <person name="Yang X."/>
            <person name="Li Y."/>
            <person name="Ning Z."/>
            <person name="He Z."/>
            <person name="Teodor R."/>
            <person name="Lu Y."/>
            <person name="Bowser T.A."/>
            <person name="Graham I.A."/>
            <person name="Ye K."/>
        </authorList>
    </citation>
    <scope>NUCLEOTIDE SEQUENCE [LARGE SCALE GENOMIC DNA]</scope>
    <source>
        <strain evidence="3">cv. HN1</strain>
        <tissue evidence="2">Leaves</tissue>
    </source>
</reference>
<keyword evidence="1" id="KW-0732">Signal</keyword>
<proteinExistence type="predicted"/>
<accession>A0A4Y7LF15</accession>
<feature type="signal peptide" evidence="1">
    <location>
        <begin position="1"/>
        <end position="24"/>
    </location>
</feature>
<dbReference type="EMBL" id="CM010725">
    <property type="protein sequence ID" value="RZC84094.1"/>
    <property type="molecule type" value="Genomic_DNA"/>
</dbReference>
<gene>
    <name evidence="2" type="ORF">C5167_046872</name>
</gene>
<dbReference type="AlphaFoldDB" id="A0A4Y7LF15"/>
<name>A0A4Y7LF15_PAPSO</name>
<dbReference type="Proteomes" id="UP000316621">
    <property type="component" value="Chromosome 11"/>
</dbReference>
<evidence type="ECO:0000256" key="1">
    <source>
        <dbReference type="SAM" id="SignalP"/>
    </source>
</evidence>
<protein>
    <submittedName>
        <fullName evidence="2">Uncharacterized protein</fullName>
    </submittedName>
</protein>
<keyword evidence="3" id="KW-1185">Reference proteome</keyword>
<feature type="chain" id="PRO_5021394730" evidence="1">
    <location>
        <begin position="25"/>
        <end position="144"/>
    </location>
</feature>
<organism evidence="2 3">
    <name type="scientific">Papaver somniferum</name>
    <name type="common">Opium poppy</name>
    <dbReference type="NCBI Taxonomy" id="3469"/>
    <lineage>
        <taxon>Eukaryota</taxon>
        <taxon>Viridiplantae</taxon>
        <taxon>Streptophyta</taxon>
        <taxon>Embryophyta</taxon>
        <taxon>Tracheophyta</taxon>
        <taxon>Spermatophyta</taxon>
        <taxon>Magnoliopsida</taxon>
        <taxon>Ranunculales</taxon>
        <taxon>Papaveraceae</taxon>
        <taxon>Papaveroideae</taxon>
        <taxon>Papaver</taxon>
    </lineage>
</organism>
<evidence type="ECO:0000313" key="2">
    <source>
        <dbReference type="EMBL" id="RZC84094.1"/>
    </source>
</evidence>
<dbReference type="Gramene" id="RZC84094">
    <property type="protein sequence ID" value="RZC84094"/>
    <property type="gene ID" value="C5167_046872"/>
</dbReference>
<evidence type="ECO:0000313" key="3">
    <source>
        <dbReference type="Proteomes" id="UP000316621"/>
    </source>
</evidence>
<sequence>MVVESFGVGIIVLMVVSPLQEGLSQVPAKAKAAHTDVYGKEVPILDNSRGVTGLEDLVLILRNTVVESEVFEKIINGTWFHLIPSKEMSCWVLYELLGLFVKSCAVTLNEAYNDDSSVETHPILKVETTSEGAFRRRFGLEELV</sequence>